<accession>A0A1H9URD3</accession>
<comment type="similarity">
    <text evidence="1">Belongs to the HypD family.</text>
</comment>
<dbReference type="InterPro" id="IPR002780">
    <property type="entry name" value="Hyd_form_HypD"/>
</dbReference>
<dbReference type="GO" id="GO:0070025">
    <property type="term" value="F:carbon monoxide binding"/>
    <property type="evidence" value="ECO:0007669"/>
    <property type="project" value="TreeGrafter"/>
</dbReference>
<dbReference type="GO" id="GO:0051539">
    <property type="term" value="F:4 iron, 4 sulfur cluster binding"/>
    <property type="evidence" value="ECO:0007669"/>
    <property type="project" value="TreeGrafter"/>
</dbReference>
<dbReference type="Gene3D" id="3.40.50.11740">
    <property type="entry name" value="HypD, alpha/beta domain 2"/>
    <property type="match status" value="2"/>
</dbReference>
<evidence type="ECO:0000313" key="5">
    <source>
        <dbReference type="Proteomes" id="UP000182584"/>
    </source>
</evidence>
<sequence length="347" mass="37611">MDLNKIIDYLGSYDGPEMNIMEVCGSHTGAIAKNGIPGLLSPNIHLISGPGCPVCVTPSSYVDRLMELAMEPGTCVVTFGDLIRVPGSSKSLSVIKGQGGRVAMVYSPMDIVAMAQSEPETTFIFAAVGFETTMPVYALLMQTLIEEHIDNVKLLTALKTMPEVITWLCDKGAPINGFLAPGHVSVVTGIHCFENIASKYQIPFGVAGFSGEQILIALYGIVNAYGQGKVMNFYPSVVKEEGNLKAQELINTFFEKKDAIWRGMGIVENSGMVLKKEYMRFDAGSYDLVSDKKINPACSCDKVLMGLKKPYECPLYGKVCTPMTPQGACMVSTEGGCFTYFANNRHD</sequence>
<dbReference type="Proteomes" id="UP000182584">
    <property type="component" value="Unassembled WGS sequence"/>
</dbReference>
<evidence type="ECO:0000256" key="3">
    <source>
        <dbReference type="ARBA" id="ARBA00023004"/>
    </source>
</evidence>
<dbReference type="InterPro" id="IPR042244">
    <property type="entry name" value="HypD_2_sf"/>
</dbReference>
<dbReference type="OrthoDB" id="9770424at2"/>
<keyword evidence="3" id="KW-0408">Iron</keyword>
<dbReference type="GO" id="GO:0005506">
    <property type="term" value="F:iron ion binding"/>
    <property type="evidence" value="ECO:0007669"/>
    <property type="project" value="TreeGrafter"/>
</dbReference>
<dbReference type="GO" id="GO:0051604">
    <property type="term" value="P:protein maturation"/>
    <property type="evidence" value="ECO:0007669"/>
    <property type="project" value="TreeGrafter"/>
</dbReference>
<dbReference type="PANTHER" id="PTHR30149">
    <property type="entry name" value="HYDROGENASE PROTEIN ASSEMBLY PROTEIN HYPD"/>
    <property type="match status" value="1"/>
</dbReference>
<evidence type="ECO:0000256" key="2">
    <source>
        <dbReference type="ARBA" id="ARBA00022723"/>
    </source>
</evidence>
<dbReference type="NCBIfam" id="TIGR00075">
    <property type="entry name" value="hypD"/>
    <property type="match status" value="1"/>
</dbReference>
<dbReference type="AlphaFoldDB" id="A0A1H9URD3"/>
<keyword evidence="2" id="KW-0479">Metal-binding</keyword>
<dbReference type="PANTHER" id="PTHR30149:SF0">
    <property type="entry name" value="HYDROGENASE MATURATION FACTOR HYPD"/>
    <property type="match status" value="1"/>
</dbReference>
<dbReference type="PIRSF" id="PIRSF005622">
    <property type="entry name" value="Hydrgn_mat_hypD"/>
    <property type="match status" value="1"/>
</dbReference>
<dbReference type="eggNOG" id="COG0409">
    <property type="taxonomic scope" value="Bacteria"/>
</dbReference>
<dbReference type="InterPro" id="IPR042243">
    <property type="entry name" value="HypD_1"/>
</dbReference>
<dbReference type="RefSeq" id="WP_074757205.1">
    <property type="nucleotide sequence ID" value="NZ_FOGJ01000019.1"/>
</dbReference>
<proteinExistence type="inferred from homology"/>
<evidence type="ECO:0000256" key="1">
    <source>
        <dbReference type="ARBA" id="ARBA00007888"/>
    </source>
</evidence>
<reference evidence="4 5" key="1">
    <citation type="submission" date="2016-10" db="EMBL/GenBank/DDBJ databases">
        <authorList>
            <person name="de Groot N.N."/>
        </authorList>
    </citation>
    <scope>NUCLEOTIDE SEQUENCE [LARGE SCALE GENOMIC DNA]</scope>
    <source>
        <strain evidence="4 5">AR40</strain>
    </source>
</reference>
<protein>
    <submittedName>
        <fullName evidence="4">Hydrogenase expression/formation protein HypD</fullName>
    </submittedName>
</protein>
<dbReference type="Gene3D" id="6.10.20.100">
    <property type="match status" value="1"/>
</dbReference>
<organism evidence="4 5">
    <name type="scientific">Butyrivibrio fibrisolvens</name>
    <dbReference type="NCBI Taxonomy" id="831"/>
    <lineage>
        <taxon>Bacteria</taxon>
        <taxon>Bacillati</taxon>
        <taxon>Bacillota</taxon>
        <taxon>Clostridia</taxon>
        <taxon>Lachnospirales</taxon>
        <taxon>Lachnospiraceae</taxon>
        <taxon>Butyrivibrio</taxon>
    </lineage>
</organism>
<dbReference type="EMBL" id="FOGJ01000019">
    <property type="protein sequence ID" value="SES11956.1"/>
    <property type="molecule type" value="Genomic_DNA"/>
</dbReference>
<name>A0A1H9URD3_BUTFI</name>
<dbReference type="Pfam" id="PF01924">
    <property type="entry name" value="HypD"/>
    <property type="match status" value="1"/>
</dbReference>
<gene>
    <name evidence="4" type="ORF">SAMN04487884_11966</name>
</gene>
<evidence type="ECO:0000313" key="4">
    <source>
        <dbReference type="EMBL" id="SES11956.1"/>
    </source>
</evidence>